<dbReference type="AlphaFoldDB" id="A0A1G7TW54"/>
<reference evidence="2" key="1">
    <citation type="submission" date="2016-10" db="EMBL/GenBank/DDBJ databases">
        <authorList>
            <person name="Varghese N."/>
            <person name="Submissions S."/>
        </authorList>
    </citation>
    <scope>NUCLEOTIDE SEQUENCE [LARGE SCALE GENOMIC DNA]</scope>
    <source>
        <strain evidence="2">DSM 19684</strain>
    </source>
</reference>
<accession>A0A1G7TW54</accession>
<evidence type="ECO:0000313" key="2">
    <source>
        <dbReference type="Proteomes" id="UP000199203"/>
    </source>
</evidence>
<sequence length="37" mass="4357">MEFENRFLIRLKSYSVSTIQEVVSPIKNINQEAENTK</sequence>
<name>A0A1G7TW54_9FLAO</name>
<protein>
    <submittedName>
        <fullName evidence="1">Uncharacterized protein</fullName>
    </submittedName>
</protein>
<gene>
    <name evidence="1" type="ORF">SAMN05421825_3237</name>
</gene>
<dbReference type="Proteomes" id="UP000199203">
    <property type="component" value="Unassembled WGS sequence"/>
</dbReference>
<proteinExistence type="predicted"/>
<organism evidence="1 2">
    <name type="scientific">Epilithonimonas hungarica</name>
    <dbReference type="NCBI Taxonomy" id="454006"/>
    <lineage>
        <taxon>Bacteria</taxon>
        <taxon>Pseudomonadati</taxon>
        <taxon>Bacteroidota</taxon>
        <taxon>Flavobacteriia</taxon>
        <taxon>Flavobacteriales</taxon>
        <taxon>Weeksellaceae</taxon>
        <taxon>Chryseobacterium group</taxon>
        <taxon>Epilithonimonas</taxon>
    </lineage>
</organism>
<dbReference type="EMBL" id="FNBH01000004">
    <property type="protein sequence ID" value="SDG39381.1"/>
    <property type="molecule type" value="Genomic_DNA"/>
</dbReference>
<evidence type="ECO:0000313" key="1">
    <source>
        <dbReference type="EMBL" id="SDG39381.1"/>
    </source>
</evidence>
<keyword evidence="2" id="KW-1185">Reference proteome</keyword>